<dbReference type="AlphaFoldDB" id="A0A934KAJ3"/>
<keyword evidence="2" id="KW-1133">Transmembrane helix</keyword>
<evidence type="ECO:0000256" key="2">
    <source>
        <dbReference type="SAM" id="Phobius"/>
    </source>
</evidence>
<keyword evidence="2" id="KW-0472">Membrane</keyword>
<organism evidence="4 5">
    <name type="scientific">Candidatus Nephthysia bennettiae</name>
    <dbReference type="NCBI Taxonomy" id="3127016"/>
    <lineage>
        <taxon>Bacteria</taxon>
        <taxon>Bacillati</taxon>
        <taxon>Candidatus Dormiibacterota</taxon>
        <taxon>Candidatus Dormibacteria</taxon>
        <taxon>Candidatus Dormibacterales</taxon>
        <taxon>Candidatus Dormibacteraceae</taxon>
        <taxon>Candidatus Nephthysia</taxon>
    </lineage>
</organism>
<feature type="compositionally biased region" description="Gly residues" evidence="1">
    <location>
        <begin position="95"/>
        <end position="113"/>
    </location>
</feature>
<keyword evidence="2" id="KW-0812">Transmembrane</keyword>
<proteinExistence type="predicted"/>
<name>A0A934KAJ3_9BACT</name>
<evidence type="ECO:0000256" key="1">
    <source>
        <dbReference type="SAM" id="MobiDB-lite"/>
    </source>
</evidence>
<feature type="compositionally biased region" description="Pro residues" evidence="1">
    <location>
        <begin position="155"/>
        <end position="175"/>
    </location>
</feature>
<gene>
    <name evidence="4" type="ORF">JF922_19335</name>
</gene>
<accession>A0A934KAJ3</accession>
<feature type="chain" id="PRO_5037089673" evidence="3">
    <location>
        <begin position="27"/>
        <end position="175"/>
    </location>
</feature>
<reference evidence="4" key="1">
    <citation type="submission" date="2020-10" db="EMBL/GenBank/DDBJ databases">
        <title>Ca. Dormibacterota MAGs.</title>
        <authorList>
            <person name="Montgomery K."/>
        </authorList>
    </citation>
    <scope>NUCLEOTIDE SEQUENCE [LARGE SCALE GENOMIC DNA]</scope>
    <source>
        <strain evidence="4">SC8812_S17_10</strain>
    </source>
</reference>
<evidence type="ECO:0000256" key="3">
    <source>
        <dbReference type="SAM" id="SignalP"/>
    </source>
</evidence>
<feature type="transmembrane region" description="Helical" evidence="2">
    <location>
        <begin position="58"/>
        <end position="82"/>
    </location>
</feature>
<protein>
    <submittedName>
        <fullName evidence="4">Uncharacterized protein</fullName>
    </submittedName>
</protein>
<feature type="region of interest" description="Disordered" evidence="1">
    <location>
        <begin position="89"/>
        <end position="175"/>
    </location>
</feature>
<feature type="signal peptide" evidence="3">
    <location>
        <begin position="1"/>
        <end position="26"/>
    </location>
</feature>
<evidence type="ECO:0000313" key="5">
    <source>
        <dbReference type="Proteomes" id="UP000612893"/>
    </source>
</evidence>
<keyword evidence="5" id="KW-1185">Reference proteome</keyword>
<sequence length="175" mass="17471">MTSRFRLIWIAATAALGLLVAALAFAAGRASSSAAQWREAGEAGGGRGEFGPGGMGEAGFGSGGLLALLVAGLIVLFVVSVVRRRGVGRWVGPSGSSGPGGWIGPGGLGGPQGIPGSFEEWHRQAHATPWAGPAAQPEHTPKPAEAHAGPLTGPAIPPEPKTTAPEDPPSQRPPA</sequence>
<evidence type="ECO:0000313" key="4">
    <source>
        <dbReference type="EMBL" id="MBJ7600212.1"/>
    </source>
</evidence>
<dbReference type="EMBL" id="JAEKNR010000194">
    <property type="protein sequence ID" value="MBJ7600212.1"/>
    <property type="molecule type" value="Genomic_DNA"/>
</dbReference>
<comment type="caution">
    <text evidence="4">The sequence shown here is derived from an EMBL/GenBank/DDBJ whole genome shotgun (WGS) entry which is preliminary data.</text>
</comment>
<dbReference type="Proteomes" id="UP000612893">
    <property type="component" value="Unassembled WGS sequence"/>
</dbReference>
<keyword evidence="3" id="KW-0732">Signal</keyword>